<dbReference type="GeneID" id="36578685"/>
<gene>
    <name evidence="2" type="ORF">K444DRAFT_15044</name>
</gene>
<dbReference type="Proteomes" id="UP000235371">
    <property type="component" value="Unassembled WGS sequence"/>
</dbReference>
<dbReference type="InParanoid" id="A0A2J6TWJ3"/>
<name>A0A2J6TWJ3_9HELO</name>
<dbReference type="InterPro" id="IPR021858">
    <property type="entry name" value="Fun_TF"/>
</dbReference>
<dbReference type="OrthoDB" id="4158087at2759"/>
<proteinExistence type="predicted"/>
<sequence>MAISPTPISTQPMIMVHRGWHEHLEPHRLSENVFRLDSGSGTTSEGTMGSEKKNSPRKSKLAIQEFAFVNATTPFRNRDPEVRRLVRGHVVKDTTRKKKLRREKERPKISISVRPESEDGFQEGCSSLKTRQPSVVPEEMTLANLPKEYNSKLPYKEMDPHPELSPIIHHITEMGYAMCPHLVSFRINPIGPTAWFDHALRDEALFHALLYTTTSYAGLIGGSTETKESIVHFGRSVSLVKERLKSMCDVRNGNVVTALVEGTARAVSCLAFTEVIRGNIEGWKTHMTGLKQMVDVRGGITNFSIGLQLKLHRADLWGATEYLCHPYFSGSGGLPYLPSQDVNKLSAQTPLLNLLDTLPLSPDLLNSLAYMHALSERISDVSSGSTLYTEAEQISLMKDTFSLCYSLVLSPSSPPLNSGNASLDDVLRIGAILYLQTTPQEFPHAAVGLSNLVKKLRGLVFNVHMWNVREAELVLWLLFMGAMCARKGPHRIWYIDQIERLTGRLRFRGWDVVKEKLERFWWVSGLHEKAAKEVWEEVEVLRSVMNGE</sequence>
<dbReference type="PANTHER" id="PTHR37540">
    <property type="entry name" value="TRANSCRIPTION FACTOR (ACR-2), PUTATIVE-RELATED-RELATED"/>
    <property type="match status" value="1"/>
</dbReference>
<reference evidence="2 3" key="1">
    <citation type="submission" date="2016-04" db="EMBL/GenBank/DDBJ databases">
        <title>A degradative enzymes factory behind the ericoid mycorrhizal symbiosis.</title>
        <authorList>
            <consortium name="DOE Joint Genome Institute"/>
            <person name="Martino E."/>
            <person name="Morin E."/>
            <person name="Grelet G."/>
            <person name="Kuo A."/>
            <person name="Kohler A."/>
            <person name="Daghino S."/>
            <person name="Barry K."/>
            <person name="Choi C."/>
            <person name="Cichocki N."/>
            <person name="Clum A."/>
            <person name="Copeland A."/>
            <person name="Hainaut M."/>
            <person name="Haridas S."/>
            <person name="Labutti K."/>
            <person name="Lindquist E."/>
            <person name="Lipzen A."/>
            <person name="Khouja H.-R."/>
            <person name="Murat C."/>
            <person name="Ohm R."/>
            <person name="Olson A."/>
            <person name="Spatafora J."/>
            <person name="Veneault-Fourrey C."/>
            <person name="Henrissat B."/>
            <person name="Grigoriev I."/>
            <person name="Martin F."/>
            <person name="Perotto S."/>
        </authorList>
    </citation>
    <scope>NUCLEOTIDE SEQUENCE [LARGE SCALE GENOMIC DNA]</scope>
    <source>
        <strain evidence="2 3">E</strain>
    </source>
</reference>
<dbReference type="Pfam" id="PF11951">
    <property type="entry name" value="Fungal_trans_2"/>
    <property type="match status" value="1"/>
</dbReference>
<dbReference type="EMBL" id="KZ613740">
    <property type="protein sequence ID" value="PMD67396.1"/>
    <property type="molecule type" value="Genomic_DNA"/>
</dbReference>
<feature type="region of interest" description="Disordered" evidence="1">
    <location>
        <begin position="34"/>
        <end position="58"/>
    </location>
</feature>
<keyword evidence="3" id="KW-1185">Reference proteome</keyword>
<evidence type="ECO:0000256" key="1">
    <source>
        <dbReference type="SAM" id="MobiDB-lite"/>
    </source>
</evidence>
<feature type="compositionally biased region" description="Low complexity" evidence="1">
    <location>
        <begin position="38"/>
        <end position="49"/>
    </location>
</feature>
<dbReference type="AlphaFoldDB" id="A0A2J6TWJ3"/>
<evidence type="ECO:0008006" key="4">
    <source>
        <dbReference type="Google" id="ProtNLM"/>
    </source>
</evidence>
<protein>
    <recommendedName>
        <fullName evidence="4">Tachykinin family protein</fullName>
    </recommendedName>
</protein>
<evidence type="ECO:0000313" key="3">
    <source>
        <dbReference type="Proteomes" id="UP000235371"/>
    </source>
</evidence>
<dbReference type="PANTHER" id="PTHR37540:SF5">
    <property type="entry name" value="TRANSCRIPTION FACTOR DOMAIN-CONTAINING PROTEIN"/>
    <property type="match status" value="1"/>
</dbReference>
<dbReference type="RefSeq" id="XP_024744300.1">
    <property type="nucleotide sequence ID" value="XM_024870603.1"/>
</dbReference>
<evidence type="ECO:0000313" key="2">
    <source>
        <dbReference type="EMBL" id="PMD67396.1"/>
    </source>
</evidence>
<organism evidence="2 3">
    <name type="scientific">Hyaloscypha bicolor E</name>
    <dbReference type="NCBI Taxonomy" id="1095630"/>
    <lineage>
        <taxon>Eukaryota</taxon>
        <taxon>Fungi</taxon>
        <taxon>Dikarya</taxon>
        <taxon>Ascomycota</taxon>
        <taxon>Pezizomycotina</taxon>
        <taxon>Leotiomycetes</taxon>
        <taxon>Helotiales</taxon>
        <taxon>Hyaloscyphaceae</taxon>
        <taxon>Hyaloscypha</taxon>
        <taxon>Hyaloscypha bicolor</taxon>
    </lineage>
</organism>
<accession>A0A2J6TWJ3</accession>